<gene>
    <name evidence="7" type="ORF">GCM10010468_77750</name>
</gene>
<dbReference type="RefSeq" id="WP_344839106.1">
    <property type="nucleotide sequence ID" value="NZ_BAAAUV010000042.1"/>
</dbReference>
<keyword evidence="2 5" id="KW-0547">Nucleotide-binding</keyword>
<comment type="caution">
    <text evidence="7">The sequence shown here is derived from an EMBL/GenBank/DDBJ whole genome shotgun (WGS) entry which is preliminary data.</text>
</comment>
<dbReference type="PROSITE" id="PS00108">
    <property type="entry name" value="PROTEIN_KINASE_ST"/>
    <property type="match status" value="1"/>
</dbReference>
<evidence type="ECO:0000313" key="7">
    <source>
        <dbReference type="EMBL" id="GAA3240815.1"/>
    </source>
</evidence>
<name>A0ABP6QRA1_9ACTN</name>
<evidence type="ECO:0000313" key="8">
    <source>
        <dbReference type="Proteomes" id="UP001501237"/>
    </source>
</evidence>
<dbReference type="InterPro" id="IPR008271">
    <property type="entry name" value="Ser/Thr_kinase_AS"/>
</dbReference>
<protein>
    <recommendedName>
        <fullName evidence="6">Protein kinase domain-containing protein</fullName>
    </recommendedName>
</protein>
<keyword evidence="4 5" id="KW-0067">ATP-binding</keyword>
<dbReference type="Gene3D" id="2.120.10.30">
    <property type="entry name" value="TolB, C-terminal domain"/>
    <property type="match status" value="1"/>
</dbReference>
<dbReference type="InterPro" id="IPR011009">
    <property type="entry name" value="Kinase-like_dom_sf"/>
</dbReference>
<sequence length="723" mass="74176">MVWAERFEMGRELGAGAFGRVVLAVERASGTACAVKYLANASAGGAAMLAREARALAAVRDPHVARVYEYVPPDDGGPAIVMEAVEGRSLKEVIAGGAMPPEAALAVLKGSLLGLAAAHDAGVVHRDYKPDNVIVSAGGTSKLIDFGIAVAVGEPVTPAGTARYMPPEQWQGDPVTPASDVYSATCVFVECVAGRPPYPAAALARLRAAHLAEPVPVELVPPGLAGLVEAGMAKERAARPPDARAFATELETVAAAAYGPDWERHGRDALAAALGGLVSAAGLAWLLGGGPAATPVTDLAVSTVVPKSGGVLAKLFGGSGASTITGAGAGAAAVLLVTGGVFTVRSVTADKPEPPVAAAAARPSLAYTNETQLRVLTPDGRDRVLATFPRALATQVPRWSPDGRLVAWRRDAPYDDANRTVLVADAATGRTSRLPLCATAEPSGCAFAGFLGDDLVATSTTEAAPKLRLMPATGGTVREVPLRGLPKAPQGGTWSTVQPVGIVGGSLIAALDASDGGADDLYSVLTVRIDASGTVSPLFPGSAHTLSGGQETVCGGLPLYQDDRALMMRTFSEPFECGGGDPPRNVLIRVIDLENRKVVEGIFDNGGVEILQAFRDPEGRLCATAYDADLGSRTPRIGTRTIAPAKYCLTGGRFTLTTPGLLLDTPSVRGWRLTETGTVTVTTDAVQLTAPGRLRSTDLSATDGKSALPLKPPLTSAVWSPAP</sequence>
<organism evidence="7 8">
    <name type="scientific">Actinocorallia longicatena</name>
    <dbReference type="NCBI Taxonomy" id="111803"/>
    <lineage>
        <taxon>Bacteria</taxon>
        <taxon>Bacillati</taxon>
        <taxon>Actinomycetota</taxon>
        <taxon>Actinomycetes</taxon>
        <taxon>Streptosporangiales</taxon>
        <taxon>Thermomonosporaceae</taxon>
        <taxon>Actinocorallia</taxon>
    </lineage>
</organism>
<accession>A0ABP6QRA1</accession>
<dbReference type="SUPFAM" id="SSF69304">
    <property type="entry name" value="Tricorn protease N-terminal domain"/>
    <property type="match status" value="1"/>
</dbReference>
<dbReference type="CDD" id="cd14014">
    <property type="entry name" value="STKc_PknB_like"/>
    <property type="match status" value="1"/>
</dbReference>
<proteinExistence type="predicted"/>
<evidence type="ECO:0000256" key="4">
    <source>
        <dbReference type="ARBA" id="ARBA00022840"/>
    </source>
</evidence>
<evidence type="ECO:0000256" key="3">
    <source>
        <dbReference type="ARBA" id="ARBA00022777"/>
    </source>
</evidence>
<keyword evidence="8" id="KW-1185">Reference proteome</keyword>
<dbReference type="PANTHER" id="PTHR43289:SF34">
    <property type="entry name" value="SERINE_THREONINE-PROTEIN KINASE YBDM-RELATED"/>
    <property type="match status" value="1"/>
</dbReference>
<reference evidence="8" key="1">
    <citation type="journal article" date="2019" name="Int. J. Syst. Evol. Microbiol.">
        <title>The Global Catalogue of Microorganisms (GCM) 10K type strain sequencing project: providing services to taxonomists for standard genome sequencing and annotation.</title>
        <authorList>
            <consortium name="The Broad Institute Genomics Platform"/>
            <consortium name="The Broad Institute Genome Sequencing Center for Infectious Disease"/>
            <person name="Wu L."/>
            <person name="Ma J."/>
        </authorList>
    </citation>
    <scope>NUCLEOTIDE SEQUENCE [LARGE SCALE GENOMIC DNA]</scope>
    <source>
        <strain evidence="8">JCM 9377</strain>
    </source>
</reference>
<evidence type="ECO:0000259" key="6">
    <source>
        <dbReference type="PROSITE" id="PS50011"/>
    </source>
</evidence>
<keyword evidence="1" id="KW-0808">Transferase</keyword>
<dbReference type="PROSITE" id="PS50011">
    <property type="entry name" value="PROTEIN_KINASE_DOM"/>
    <property type="match status" value="1"/>
</dbReference>
<dbReference type="PROSITE" id="PS00107">
    <property type="entry name" value="PROTEIN_KINASE_ATP"/>
    <property type="match status" value="1"/>
</dbReference>
<keyword evidence="3" id="KW-0418">Kinase</keyword>
<dbReference type="EMBL" id="BAAAUV010000042">
    <property type="protein sequence ID" value="GAA3240815.1"/>
    <property type="molecule type" value="Genomic_DNA"/>
</dbReference>
<dbReference type="PANTHER" id="PTHR43289">
    <property type="entry name" value="MITOGEN-ACTIVATED PROTEIN KINASE KINASE KINASE 20-RELATED"/>
    <property type="match status" value="1"/>
</dbReference>
<dbReference type="Proteomes" id="UP001501237">
    <property type="component" value="Unassembled WGS sequence"/>
</dbReference>
<evidence type="ECO:0000256" key="2">
    <source>
        <dbReference type="ARBA" id="ARBA00022741"/>
    </source>
</evidence>
<evidence type="ECO:0000256" key="1">
    <source>
        <dbReference type="ARBA" id="ARBA00022679"/>
    </source>
</evidence>
<dbReference type="SUPFAM" id="SSF56112">
    <property type="entry name" value="Protein kinase-like (PK-like)"/>
    <property type="match status" value="1"/>
</dbReference>
<feature type="binding site" evidence="5">
    <location>
        <position position="36"/>
    </location>
    <ligand>
        <name>ATP</name>
        <dbReference type="ChEBI" id="CHEBI:30616"/>
    </ligand>
</feature>
<feature type="domain" description="Protein kinase" evidence="6">
    <location>
        <begin position="7"/>
        <end position="253"/>
    </location>
</feature>
<dbReference type="Pfam" id="PF00069">
    <property type="entry name" value="Pkinase"/>
    <property type="match status" value="1"/>
</dbReference>
<dbReference type="Gene3D" id="1.10.510.10">
    <property type="entry name" value="Transferase(Phosphotransferase) domain 1"/>
    <property type="match status" value="1"/>
</dbReference>
<dbReference type="InterPro" id="IPR011042">
    <property type="entry name" value="6-blade_b-propeller_TolB-like"/>
</dbReference>
<dbReference type="InterPro" id="IPR000719">
    <property type="entry name" value="Prot_kinase_dom"/>
</dbReference>
<dbReference type="InterPro" id="IPR017441">
    <property type="entry name" value="Protein_kinase_ATP_BS"/>
</dbReference>
<evidence type="ECO:0000256" key="5">
    <source>
        <dbReference type="PROSITE-ProRule" id="PRU10141"/>
    </source>
</evidence>